<organism evidence="1 2">
    <name type="scientific">Microvenator marinus</name>
    <dbReference type="NCBI Taxonomy" id="2600177"/>
    <lineage>
        <taxon>Bacteria</taxon>
        <taxon>Deltaproteobacteria</taxon>
        <taxon>Bradymonadales</taxon>
        <taxon>Microvenatoraceae</taxon>
        <taxon>Microvenator</taxon>
    </lineage>
</organism>
<protein>
    <recommendedName>
        <fullName evidence="3">DUF697 domain-containing protein</fullName>
    </recommendedName>
</protein>
<dbReference type="AlphaFoldDB" id="A0A5B8XTW6"/>
<keyword evidence="2" id="KW-1185">Reference proteome</keyword>
<evidence type="ECO:0000313" key="2">
    <source>
        <dbReference type="Proteomes" id="UP000321595"/>
    </source>
</evidence>
<sequence length="352" mass="37590">MANETPDEKPDLKTDLISQAEQLLTGLSAADRDKLKGDFQLIKEIAQAVSDAHPPSILLIGEPGAPLGEILSQLAPLSDPPEQWDIHQEIGRGRWQNWKLELGEFRVCDARSESPHESLPKALNFELPELILSVVSSNTRAPGRVEELQMVVEGVEDLANKLPSGALVIWRPSAGREVGDFVTLQALKQAFVDQGMARDAFPVVQLARPGKLLSSALAQLNESQRLGLARICGDPTSKKEIAQAIVRTATSVNASIAVVPIPVASSLPITTVQVLMISSIAWLSGREVNAKTLGEFGGALGLNIGAALALREFARALINWIPVAGSVVSAAIAAAATQTLGKAAIRYYIDKE</sequence>
<reference evidence="1 2" key="1">
    <citation type="submission" date="2019-08" db="EMBL/GenBank/DDBJ databases">
        <authorList>
            <person name="Liang Q."/>
        </authorList>
    </citation>
    <scope>NUCLEOTIDE SEQUENCE [LARGE SCALE GENOMIC DNA]</scope>
    <source>
        <strain evidence="1 2">V1718</strain>
    </source>
</reference>
<dbReference type="Proteomes" id="UP000321595">
    <property type="component" value="Chromosome"/>
</dbReference>
<gene>
    <name evidence="1" type="ORF">FRD01_09620</name>
</gene>
<evidence type="ECO:0008006" key="3">
    <source>
        <dbReference type="Google" id="ProtNLM"/>
    </source>
</evidence>
<dbReference type="KEGG" id="bbae:FRD01_09620"/>
<name>A0A5B8XTW6_9DELT</name>
<dbReference type="RefSeq" id="WP_146959178.1">
    <property type="nucleotide sequence ID" value="NZ_CP042467.1"/>
</dbReference>
<proteinExistence type="predicted"/>
<evidence type="ECO:0000313" key="1">
    <source>
        <dbReference type="EMBL" id="QED27493.1"/>
    </source>
</evidence>
<accession>A0A5B8XTW6</accession>
<dbReference type="EMBL" id="CP042467">
    <property type="protein sequence ID" value="QED27493.1"/>
    <property type="molecule type" value="Genomic_DNA"/>
</dbReference>